<dbReference type="SUPFAM" id="SSF48008">
    <property type="entry name" value="GntR ligand-binding domain-like"/>
    <property type="match status" value="1"/>
</dbReference>
<name>A0ABY2KQA8_9RHOB</name>
<dbReference type="EMBL" id="RPEM01000006">
    <property type="protein sequence ID" value="TGD43335.1"/>
    <property type="molecule type" value="Genomic_DNA"/>
</dbReference>
<evidence type="ECO:0000313" key="5">
    <source>
        <dbReference type="EMBL" id="TGD43335.1"/>
    </source>
</evidence>
<organism evidence="5 6">
    <name type="scientific">Pseudotabrizicola sediminis</name>
    <dbReference type="NCBI Taxonomy" id="2486418"/>
    <lineage>
        <taxon>Bacteria</taxon>
        <taxon>Pseudomonadati</taxon>
        <taxon>Pseudomonadota</taxon>
        <taxon>Alphaproteobacteria</taxon>
        <taxon>Rhodobacterales</taxon>
        <taxon>Paracoccaceae</taxon>
        <taxon>Pseudotabrizicola</taxon>
    </lineage>
</organism>
<dbReference type="PROSITE" id="PS50949">
    <property type="entry name" value="HTH_GNTR"/>
    <property type="match status" value="1"/>
</dbReference>
<comment type="caution">
    <text evidence="5">The sequence shown here is derived from an EMBL/GenBank/DDBJ whole genome shotgun (WGS) entry which is preliminary data.</text>
</comment>
<sequence length="250" mass="28562">MDTVINNDQIDPRGSVGRQLVQILRERIIENRMKPGERVSEAELSVQFGVSRQPVREAFIKLAEEGLVQVRPQRGTYVCKISLRAVEDARFIREAIEGDLMRILAVDPDRALLRELRHQLDAQINLCQVGSTQPKRTEFLRLDDLFHRTLAEAAGRQHLWQVMDGVKSQMDRVRYLTTQNLDIKHLVAQHAAVVDGLEAKDPVRAEAAMRRHLRTILQDLVVHQARTPEVFEGSDIDLNAMARVALDQRE</sequence>
<accession>A0ABY2KQA8</accession>
<evidence type="ECO:0000256" key="1">
    <source>
        <dbReference type="ARBA" id="ARBA00023015"/>
    </source>
</evidence>
<keyword evidence="6" id="KW-1185">Reference proteome</keyword>
<dbReference type="Pfam" id="PF00392">
    <property type="entry name" value="GntR"/>
    <property type="match status" value="1"/>
</dbReference>
<dbReference type="Gene3D" id="1.10.10.10">
    <property type="entry name" value="Winged helix-like DNA-binding domain superfamily/Winged helix DNA-binding domain"/>
    <property type="match status" value="1"/>
</dbReference>
<evidence type="ECO:0000313" key="6">
    <source>
        <dbReference type="Proteomes" id="UP000297741"/>
    </source>
</evidence>
<dbReference type="SMART" id="SM00895">
    <property type="entry name" value="FCD"/>
    <property type="match status" value="1"/>
</dbReference>
<keyword evidence="3" id="KW-0804">Transcription</keyword>
<dbReference type="Proteomes" id="UP000297741">
    <property type="component" value="Unassembled WGS sequence"/>
</dbReference>
<proteinExistence type="predicted"/>
<keyword evidence="2" id="KW-0238">DNA-binding</keyword>
<dbReference type="InterPro" id="IPR011711">
    <property type="entry name" value="GntR_C"/>
</dbReference>
<evidence type="ECO:0000259" key="4">
    <source>
        <dbReference type="PROSITE" id="PS50949"/>
    </source>
</evidence>
<evidence type="ECO:0000256" key="2">
    <source>
        <dbReference type="ARBA" id="ARBA00023125"/>
    </source>
</evidence>
<dbReference type="PANTHER" id="PTHR43537:SF6">
    <property type="entry name" value="HTH-TYPE TRANSCRIPTIONAL REPRESSOR RSPR"/>
    <property type="match status" value="1"/>
</dbReference>
<dbReference type="InterPro" id="IPR008920">
    <property type="entry name" value="TF_FadR/GntR_C"/>
</dbReference>
<dbReference type="SUPFAM" id="SSF46785">
    <property type="entry name" value="Winged helix' DNA-binding domain"/>
    <property type="match status" value="1"/>
</dbReference>
<dbReference type="InterPro" id="IPR036390">
    <property type="entry name" value="WH_DNA-bd_sf"/>
</dbReference>
<reference evidence="5 6" key="1">
    <citation type="submission" date="2018-11" db="EMBL/GenBank/DDBJ databases">
        <title>Tabrizicola sp. isolated from sediment of alpine lake.</title>
        <authorList>
            <person name="Liu Z."/>
        </authorList>
    </citation>
    <scope>NUCLEOTIDE SEQUENCE [LARGE SCALE GENOMIC DNA]</scope>
    <source>
        <strain evidence="5 6">DRYC-M-16</strain>
    </source>
</reference>
<dbReference type="InterPro" id="IPR000524">
    <property type="entry name" value="Tscrpt_reg_HTH_GntR"/>
</dbReference>
<gene>
    <name evidence="5" type="ORF">EEB11_11070</name>
</gene>
<dbReference type="CDD" id="cd07377">
    <property type="entry name" value="WHTH_GntR"/>
    <property type="match status" value="1"/>
</dbReference>
<dbReference type="RefSeq" id="WP_135431284.1">
    <property type="nucleotide sequence ID" value="NZ_RPEM01000006.1"/>
</dbReference>
<dbReference type="SMART" id="SM00345">
    <property type="entry name" value="HTH_GNTR"/>
    <property type="match status" value="1"/>
</dbReference>
<protein>
    <submittedName>
        <fullName evidence="5">GntR family transcriptional regulator</fullName>
    </submittedName>
</protein>
<evidence type="ECO:0000256" key="3">
    <source>
        <dbReference type="ARBA" id="ARBA00023163"/>
    </source>
</evidence>
<feature type="domain" description="HTH gntR-type" evidence="4">
    <location>
        <begin position="14"/>
        <end position="81"/>
    </location>
</feature>
<dbReference type="Gene3D" id="1.20.120.530">
    <property type="entry name" value="GntR ligand-binding domain-like"/>
    <property type="match status" value="1"/>
</dbReference>
<dbReference type="Pfam" id="PF07729">
    <property type="entry name" value="FCD"/>
    <property type="match status" value="1"/>
</dbReference>
<dbReference type="PANTHER" id="PTHR43537">
    <property type="entry name" value="TRANSCRIPTIONAL REGULATOR, GNTR FAMILY"/>
    <property type="match status" value="1"/>
</dbReference>
<keyword evidence="1" id="KW-0805">Transcription regulation</keyword>
<dbReference type="PRINTS" id="PR00035">
    <property type="entry name" value="HTHGNTR"/>
</dbReference>
<dbReference type="InterPro" id="IPR036388">
    <property type="entry name" value="WH-like_DNA-bd_sf"/>
</dbReference>